<gene>
    <name evidence="1" type="ORF">ISU02_01780</name>
</gene>
<sequence length="139" mass="15879">MFSLELLSQKLALDEILELNDLSGLFGLKLTPQDALALIESRNQALISHGRIEIGSATIGKIIEAFLDSPYIQQANYVATLDELIETFYYMKNEMFEVISDDDLIELMVKYFNGKSGGSIELLRDRDLEKVLRYIHKKF</sequence>
<proteinExistence type="predicted"/>
<keyword evidence="2" id="KW-1185">Reference proteome</keyword>
<accession>A0ABR9ZMY3</accession>
<dbReference type="InterPro" id="IPR046286">
    <property type="entry name" value="DUF6323"/>
</dbReference>
<comment type="caution">
    <text evidence="1">The sequence shown here is derived from an EMBL/GenBank/DDBJ whole genome shotgun (WGS) entry which is preliminary data.</text>
</comment>
<dbReference type="Pfam" id="PF19848">
    <property type="entry name" value="DUF6323"/>
    <property type="match status" value="1"/>
</dbReference>
<organism evidence="1 2">
    <name type="scientific">Fusibacter ferrireducens</name>
    <dbReference type="NCBI Taxonomy" id="2785058"/>
    <lineage>
        <taxon>Bacteria</taxon>
        <taxon>Bacillati</taxon>
        <taxon>Bacillota</taxon>
        <taxon>Clostridia</taxon>
        <taxon>Eubacteriales</taxon>
        <taxon>Eubacteriales Family XII. Incertae Sedis</taxon>
        <taxon>Fusibacter</taxon>
    </lineage>
</organism>
<evidence type="ECO:0000313" key="1">
    <source>
        <dbReference type="EMBL" id="MBF4691825.1"/>
    </source>
</evidence>
<name>A0ABR9ZMY3_9FIRM</name>
<reference evidence="1 2" key="1">
    <citation type="submission" date="2020-11" db="EMBL/GenBank/DDBJ databases">
        <title>Fusibacter basophilias sp. nov.</title>
        <authorList>
            <person name="Qiu D."/>
        </authorList>
    </citation>
    <scope>NUCLEOTIDE SEQUENCE [LARGE SCALE GENOMIC DNA]</scope>
    <source>
        <strain evidence="1 2">Q10-2</strain>
    </source>
</reference>
<dbReference type="RefSeq" id="WP_194700056.1">
    <property type="nucleotide sequence ID" value="NZ_JADKNH010000001.1"/>
</dbReference>
<dbReference type="Proteomes" id="UP000614200">
    <property type="component" value="Unassembled WGS sequence"/>
</dbReference>
<evidence type="ECO:0000313" key="2">
    <source>
        <dbReference type="Proteomes" id="UP000614200"/>
    </source>
</evidence>
<dbReference type="EMBL" id="JADKNH010000001">
    <property type="protein sequence ID" value="MBF4691825.1"/>
    <property type="molecule type" value="Genomic_DNA"/>
</dbReference>
<protein>
    <submittedName>
        <fullName evidence="1">Uncharacterized protein</fullName>
    </submittedName>
</protein>